<dbReference type="GO" id="GO:0005524">
    <property type="term" value="F:ATP binding"/>
    <property type="evidence" value="ECO:0007669"/>
    <property type="project" value="UniProtKB-KW"/>
</dbReference>
<dbReference type="OrthoDB" id="1543146at2759"/>
<evidence type="ECO:0000256" key="1">
    <source>
        <dbReference type="ARBA" id="ARBA00022741"/>
    </source>
</evidence>
<gene>
    <name evidence="4" type="ORF">Cgig2_001802</name>
</gene>
<keyword evidence="1" id="KW-0547">Nucleotide-binding</keyword>
<name>A0A9Q1QI59_9CARY</name>
<dbReference type="Pfam" id="PF00069">
    <property type="entry name" value="Pkinase"/>
    <property type="match status" value="1"/>
</dbReference>
<keyword evidence="2" id="KW-0067">ATP-binding</keyword>
<dbReference type="PANTHER" id="PTHR27001:SF790">
    <property type="entry name" value="PROTEIN KINASE DOMAIN-CONTAINING PROTEIN"/>
    <property type="match status" value="1"/>
</dbReference>
<evidence type="ECO:0000313" key="5">
    <source>
        <dbReference type="Proteomes" id="UP001153076"/>
    </source>
</evidence>
<dbReference type="PROSITE" id="PS50011">
    <property type="entry name" value="PROTEIN_KINASE_DOM"/>
    <property type="match status" value="1"/>
</dbReference>
<comment type="caution">
    <text evidence="4">The sequence shown here is derived from an EMBL/GenBank/DDBJ whole genome shotgun (WGS) entry which is preliminary data.</text>
</comment>
<dbReference type="AlphaFoldDB" id="A0A9Q1QI59"/>
<dbReference type="SUPFAM" id="SSF56112">
    <property type="entry name" value="Protein kinase-like (PK-like)"/>
    <property type="match status" value="1"/>
</dbReference>
<dbReference type="PANTHER" id="PTHR27001">
    <property type="entry name" value="OS01G0253100 PROTEIN"/>
    <property type="match status" value="1"/>
</dbReference>
<proteinExistence type="predicted"/>
<evidence type="ECO:0000256" key="2">
    <source>
        <dbReference type="ARBA" id="ARBA00022840"/>
    </source>
</evidence>
<organism evidence="4 5">
    <name type="scientific">Carnegiea gigantea</name>
    <dbReference type="NCBI Taxonomy" id="171969"/>
    <lineage>
        <taxon>Eukaryota</taxon>
        <taxon>Viridiplantae</taxon>
        <taxon>Streptophyta</taxon>
        <taxon>Embryophyta</taxon>
        <taxon>Tracheophyta</taxon>
        <taxon>Spermatophyta</taxon>
        <taxon>Magnoliopsida</taxon>
        <taxon>eudicotyledons</taxon>
        <taxon>Gunneridae</taxon>
        <taxon>Pentapetalae</taxon>
        <taxon>Caryophyllales</taxon>
        <taxon>Cactineae</taxon>
        <taxon>Cactaceae</taxon>
        <taxon>Cactoideae</taxon>
        <taxon>Echinocereeae</taxon>
        <taxon>Carnegiea</taxon>
    </lineage>
</organism>
<reference evidence="4" key="1">
    <citation type="submission" date="2022-04" db="EMBL/GenBank/DDBJ databases">
        <title>Carnegiea gigantea Genome sequencing and assembly v2.</title>
        <authorList>
            <person name="Copetti D."/>
            <person name="Sanderson M.J."/>
            <person name="Burquez A."/>
            <person name="Wojciechowski M.F."/>
        </authorList>
    </citation>
    <scope>NUCLEOTIDE SEQUENCE</scope>
    <source>
        <strain evidence="4">SGP5-SGP5p</strain>
        <tissue evidence="4">Aerial part</tissue>
    </source>
</reference>
<keyword evidence="5" id="KW-1185">Reference proteome</keyword>
<feature type="domain" description="Protein kinase" evidence="3">
    <location>
        <begin position="12"/>
        <end position="283"/>
    </location>
</feature>
<protein>
    <recommendedName>
        <fullName evidence="3">Protein kinase domain-containing protein</fullName>
    </recommendedName>
</protein>
<dbReference type="InterPro" id="IPR011009">
    <property type="entry name" value="Kinase-like_dom_sf"/>
</dbReference>
<dbReference type="GO" id="GO:0005886">
    <property type="term" value="C:plasma membrane"/>
    <property type="evidence" value="ECO:0007669"/>
    <property type="project" value="TreeGrafter"/>
</dbReference>
<evidence type="ECO:0000259" key="3">
    <source>
        <dbReference type="PROSITE" id="PS50011"/>
    </source>
</evidence>
<dbReference type="Proteomes" id="UP001153076">
    <property type="component" value="Unassembled WGS sequence"/>
</dbReference>
<dbReference type="GO" id="GO:0004672">
    <property type="term" value="F:protein kinase activity"/>
    <property type="evidence" value="ECO:0007669"/>
    <property type="project" value="InterPro"/>
</dbReference>
<sequence>MEIKSHDVEAFLSQQLVGRADSFGQIFLGHIPANNCYGLKEMDVAIRVSHSRTMDQEADLQMQFKNELKLHSLKHRNIIGLIGFCETKEKFYLVYEMMKARPLSEVIDGLTWEQALKVIKGTVAGLAYLHGHPEGPLVHSNISPSNILVTEGFVPKIIDFRYCVVEGQLCINGSPGYYLSKQGLASVKGDIFAFGLVALQLITKDGRSAFAVEEGSGVSLHHILDLYIPMFREKGNLVHASYGQEKESRKLTEMIVDCMKKDSQVSMKSFHKDLILLSLAKRL</sequence>
<evidence type="ECO:0000313" key="4">
    <source>
        <dbReference type="EMBL" id="KAJ8442709.1"/>
    </source>
</evidence>
<dbReference type="InterPro" id="IPR000719">
    <property type="entry name" value="Prot_kinase_dom"/>
</dbReference>
<dbReference type="EMBL" id="JAKOGI010000136">
    <property type="protein sequence ID" value="KAJ8442709.1"/>
    <property type="molecule type" value="Genomic_DNA"/>
</dbReference>
<dbReference type="Gene3D" id="1.10.510.10">
    <property type="entry name" value="Transferase(Phosphotransferase) domain 1"/>
    <property type="match status" value="1"/>
</dbReference>
<accession>A0A9Q1QI59</accession>